<evidence type="ECO:0000313" key="2">
    <source>
        <dbReference type="Proteomes" id="UP000001600"/>
    </source>
</evidence>
<evidence type="ECO:0000313" key="1">
    <source>
        <dbReference type="EMBL" id="ACM29378.1"/>
    </source>
</evidence>
<sequence>MQELPARNLKLVETKPVVPRSESVEAQKIAG</sequence>
<proteinExistence type="predicted"/>
<dbReference type="HOGENOM" id="CLU_3394748_0_0_5"/>
<organism evidence="1 2">
    <name type="scientific">Rhizobium rhizogenes (strain K84 / ATCC BAA-868)</name>
    <name type="common">Agrobacterium radiobacter</name>
    <dbReference type="NCBI Taxonomy" id="311403"/>
    <lineage>
        <taxon>Bacteria</taxon>
        <taxon>Pseudomonadati</taxon>
        <taxon>Pseudomonadota</taxon>
        <taxon>Alphaproteobacteria</taxon>
        <taxon>Hyphomicrobiales</taxon>
        <taxon>Rhizobiaceae</taxon>
        <taxon>Rhizobium/Agrobacterium group</taxon>
        <taxon>Rhizobium</taxon>
    </lineage>
</organism>
<dbReference type="EMBL" id="CP000629">
    <property type="protein sequence ID" value="ACM29378.1"/>
    <property type="molecule type" value="Genomic_DNA"/>
</dbReference>
<accession>B9JHI5</accession>
<reference evidence="1 2" key="1">
    <citation type="journal article" date="2009" name="J. Bacteriol.">
        <title>Genome sequences of three Agrobacterium biovars help elucidate the evolution of multichromosome genomes in bacteria.</title>
        <authorList>
            <person name="Slater S.C."/>
            <person name="Goldman B.S."/>
            <person name="Goodner B."/>
            <person name="Setubal J.C."/>
            <person name="Farrand S.K."/>
            <person name="Nester E.W."/>
            <person name="Burr T.J."/>
            <person name="Banta L."/>
            <person name="Dickerman A.W."/>
            <person name="Paulsen I."/>
            <person name="Otten L."/>
            <person name="Suen G."/>
            <person name="Welch R."/>
            <person name="Almeida N.F."/>
            <person name="Arnold F."/>
            <person name="Burton O.T."/>
            <person name="Du Z."/>
            <person name="Ewing A."/>
            <person name="Godsy E."/>
            <person name="Heisel S."/>
            <person name="Houmiel K.L."/>
            <person name="Jhaveri J."/>
            <person name="Lu J."/>
            <person name="Miller N.M."/>
            <person name="Norton S."/>
            <person name="Chen Q."/>
            <person name="Phoolcharoen W."/>
            <person name="Ohlin V."/>
            <person name="Ondrusek D."/>
            <person name="Pride N."/>
            <person name="Stricklin S.L."/>
            <person name="Sun J."/>
            <person name="Wheeler C."/>
            <person name="Wilson L."/>
            <person name="Zhu H."/>
            <person name="Wood D.W."/>
        </authorList>
    </citation>
    <scope>NUCLEOTIDE SEQUENCE [LARGE SCALE GENOMIC DNA]</scope>
    <source>
        <strain evidence="2">K84 / ATCC BAA-868</strain>
    </source>
</reference>
<dbReference type="KEGG" id="ara:Arad_8001"/>
<protein>
    <submittedName>
        <fullName evidence="1">Uncharacterized protein</fullName>
    </submittedName>
</protein>
<gene>
    <name evidence="1" type="ordered locus">Arad_8001</name>
</gene>
<dbReference type="AlphaFoldDB" id="B9JHI5"/>
<dbReference type="STRING" id="311403.Arad_8001"/>
<dbReference type="Proteomes" id="UP000001600">
    <property type="component" value="Chromosome 2"/>
</dbReference>
<name>B9JHI5_RHIR8</name>